<dbReference type="Proteomes" id="UP001343724">
    <property type="component" value="Unassembled WGS sequence"/>
</dbReference>
<name>A0ABU6IZ12_9ACTN</name>
<accession>A0ABU6IZ12</accession>
<reference evidence="1 2" key="1">
    <citation type="submission" date="2024-01" db="EMBL/GenBank/DDBJ databases">
        <title>novel species in genus Adlercreutzia.</title>
        <authorList>
            <person name="Liu X."/>
        </authorList>
    </citation>
    <scope>NUCLEOTIDE SEQUENCE [LARGE SCALE GENOMIC DNA]</scope>
    <source>
        <strain evidence="1 2">R22</strain>
    </source>
</reference>
<dbReference type="InterPro" id="IPR036390">
    <property type="entry name" value="WH_DNA-bd_sf"/>
</dbReference>
<organism evidence="1 2">
    <name type="scientific">Adlercreutzia shanghongiae</name>
    <dbReference type="NCBI Taxonomy" id="3111773"/>
    <lineage>
        <taxon>Bacteria</taxon>
        <taxon>Bacillati</taxon>
        <taxon>Actinomycetota</taxon>
        <taxon>Coriobacteriia</taxon>
        <taxon>Eggerthellales</taxon>
        <taxon>Eggerthellaceae</taxon>
        <taxon>Adlercreutzia</taxon>
    </lineage>
</organism>
<dbReference type="Gene3D" id="1.10.10.10">
    <property type="entry name" value="Winged helix-like DNA-binding domain superfamily/Winged helix DNA-binding domain"/>
    <property type="match status" value="1"/>
</dbReference>
<protein>
    <submittedName>
        <fullName evidence="1">MarR family winged helix-turn-helix transcriptional regulator</fullName>
    </submittedName>
</protein>
<dbReference type="EMBL" id="JAYMFH010000007">
    <property type="protein sequence ID" value="MEC4295099.1"/>
    <property type="molecule type" value="Genomic_DNA"/>
</dbReference>
<dbReference type="RefSeq" id="WP_326439717.1">
    <property type="nucleotide sequence ID" value="NZ_JAYMFH010000007.1"/>
</dbReference>
<dbReference type="InterPro" id="IPR036388">
    <property type="entry name" value="WH-like_DNA-bd_sf"/>
</dbReference>
<dbReference type="SUPFAM" id="SSF46785">
    <property type="entry name" value="Winged helix' DNA-binding domain"/>
    <property type="match status" value="1"/>
</dbReference>
<gene>
    <name evidence="1" type="ORF">VJ920_07230</name>
</gene>
<comment type="caution">
    <text evidence="1">The sequence shown here is derived from an EMBL/GenBank/DDBJ whole genome shotgun (WGS) entry which is preliminary data.</text>
</comment>
<evidence type="ECO:0000313" key="1">
    <source>
        <dbReference type="EMBL" id="MEC4295099.1"/>
    </source>
</evidence>
<evidence type="ECO:0000313" key="2">
    <source>
        <dbReference type="Proteomes" id="UP001343724"/>
    </source>
</evidence>
<proteinExistence type="predicted"/>
<keyword evidence="2" id="KW-1185">Reference proteome</keyword>
<sequence length="211" mass="23083">MTKSTELLAELKRAANYSKLAMHNEGPRSFKKGQGALLKVVYKFGDAKKGLSAKKLAHALGWHGRETMMVAKKAADSGYVTIARKPSGKHVVKITDEGARIMEKRMAAEDRAADAVFDYLTDDEKDQLAALCAKVIDCCEDMGIDYAEIEKRPKSGCGCGGRGHHRGHRFGHHHPRAQEQHIHVYHHGISGDASAVLEGKADKGEAEEPEV</sequence>